<sequence length="100" mass="10356">MTNVDVPVTALLDSTTGNAVDTGNADDAEEEGKLNEDNTAVDTEEDTASGVAVEATAVAVVDVSGRLGQAIATSTASKARIALAVFILKRQETEYTLKKD</sequence>
<proteinExistence type="predicted"/>
<dbReference type="EMBL" id="JAWHQM010000028">
    <property type="protein sequence ID" value="KAK5632958.1"/>
    <property type="molecule type" value="Genomic_DNA"/>
</dbReference>
<feature type="region of interest" description="Disordered" evidence="1">
    <location>
        <begin position="15"/>
        <end position="48"/>
    </location>
</feature>
<dbReference type="Proteomes" id="UP001305414">
    <property type="component" value="Unassembled WGS sequence"/>
</dbReference>
<comment type="caution">
    <text evidence="2">The sequence shown here is derived from an EMBL/GenBank/DDBJ whole genome shotgun (WGS) entry which is preliminary data.</text>
</comment>
<gene>
    <name evidence="2" type="ORF">RRF57_008672</name>
</gene>
<dbReference type="AlphaFoldDB" id="A0AAN7UTT6"/>
<name>A0AAN7UTT6_9PEZI</name>
<protein>
    <submittedName>
        <fullName evidence="2">Uncharacterized protein</fullName>
    </submittedName>
</protein>
<keyword evidence="3" id="KW-1185">Reference proteome</keyword>
<evidence type="ECO:0000313" key="2">
    <source>
        <dbReference type="EMBL" id="KAK5632958.1"/>
    </source>
</evidence>
<accession>A0AAN7UTT6</accession>
<organism evidence="2 3">
    <name type="scientific">Xylaria bambusicola</name>
    <dbReference type="NCBI Taxonomy" id="326684"/>
    <lineage>
        <taxon>Eukaryota</taxon>
        <taxon>Fungi</taxon>
        <taxon>Dikarya</taxon>
        <taxon>Ascomycota</taxon>
        <taxon>Pezizomycotina</taxon>
        <taxon>Sordariomycetes</taxon>
        <taxon>Xylariomycetidae</taxon>
        <taxon>Xylariales</taxon>
        <taxon>Xylariaceae</taxon>
        <taxon>Xylaria</taxon>
    </lineage>
</organism>
<reference evidence="2 3" key="1">
    <citation type="submission" date="2023-10" db="EMBL/GenBank/DDBJ databases">
        <title>Draft genome sequence of Xylaria bambusicola isolate GMP-LS, the root and basal stem rot pathogen of sugarcane in Indonesia.</title>
        <authorList>
            <person name="Selvaraj P."/>
            <person name="Muralishankar V."/>
            <person name="Muruganantham S."/>
            <person name="Sp S."/>
            <person name="Haryani S."/>
            <person name="Lau K.J.X."/>
            <person name="Naqvi N.I."/>
        </authorList>
    </citation>
    <scope>NUCLEOTIDE SEQUENCE [LARGE SCALE GENOMIC DNA]</scope>
    <source>
        <strain evidence="2">GMP-LS</strain>
    </source>
</reference>
<evidence type="ECO:0000256" key="1">
    <source>
        <dbReference type="SAM" id="MobiDB-lite"/>
    </source>
</evidence>
<evidence type="ECO:0000313" key="3">
    <source>
        <dbReference type="Proteomes" id="UP001305414"/>
    </source>
</evidence>